<dbReference type="RefSeq" id="WP_168516760.1">
    <property type="nucleotide sequence ID" value="NZ_JAAXLS010000010.1"/>
</dbReference>
<protein>
    <submittedName>
        <fullName evidence="2">MarR family transcriptional regulator</fullName>
    </submittedName>
</protein>
<gene>
    <name evidence="2" type="ORF">HFP15_17360</name>
</gene>
<sequence>MTSPGAPGAETLLLRSGRVSEAEWMSATHDRPGLIAAGNVGSSELEVVSTVVAQDAAFAIAAGSVEECVVDKATDGPALPLARGADPDWLIRETARRLTALAALPHPVSPYRERFLPAPDVDPDSLAANRREILANANGRRSARDIAFVVCRGIYPVTIEISRMLQEGLMRIAVNIAPNPPAAPVTAKQQSGKLNHEGQLPRRKPGGSGVAEVLPRLLNLMRKESHEP</sequence>
<keyword evidence="3" id="KW-1185">Reference proteome</keyword>
<proteinExistence type="predicted"/>
<evidence type="ECO:0000256" key="1">
    <source>
        <dbReference type="SAM" id="MobiDB-lite"/>
    </source>
</evidence>
<evidence type="ECO:0000313" key="2">
    <source>
        <dbReference type="EMBL" id="NKQ54653.1"/>
    </source>
</evidence>
<comment type="caution">
    <text evidence="2">The sequence shown here is derived from an EMBL/GenBank/DDBJ whole genome shotgun (WGS) entry which is preliminary data.</text>
</comment>
<accession>A0ABX1J4F9</accession>
<dbReference type="Proteomes" id="UP000715441">
    <property type="component" value="Unassembled WGS sequence"/>
</dbReference>
<evidence type="ECO:0000313" key="3">
    <source>
        <dbReference type="Proteomes" id="UP000715441"/>
    </source>
</evidence>
<feature type="region of interest" description="Disordered" evidence="1">
    <location>
        <begin position="182"/>
        <end position="211"/>
    </location>
</feature>
<reference evidence="2 3" key="1">
    <citation type="submission" date="2020-04" db="EMBL/GenBank/DDBJ databases">
        <title>Novel species.</title>
        <authorList>
            <person name="Teo W.F.A."/>
            <person name="Lipun K."/>
            <person name="Srisuk N."/>
            <person name="Duangmal K."/>
        </authorList>
    </citation>
    <scope>NUCLEOTIDE SEQUENCE [LARGE SCALE GENOMIC DNA]</scope>
    <source>
        <strain evidence="2 3">K13G38</strain>
    </source>
</reference>
<name>A0ABX1J4F9_9PSEU</name>
<dbReference type="EMBL" id="JAAXLS010000010">
    <property type="protein sequence ID" value="NKQ54653.1"/>
    <property type="molecule type" value="Genomic_DNA"/>
</dbReference>
<organism evidence="2 3">
    <name type="scientific">Amycolatopsis acididurans</name>
    <dbReference type="NCBI Taxonomy" id="2724524"/>
    <lineage>
        <taxon>Bacteria</taxon>
        <taxon>Bacillati</taxon>
        <taxon>Actinomycetota</taxon>
        <taxon>Actinomycetes</taxon>
        <taxon>Pseudonocardiales</taxon>
        <taxon>Pseudonocardiaceae</taxon>
        <taxon>Amycolatopsis</taxon>
    </lineage>
</organism>